<reference evidence="5 6" key="1">
    <citation type="submission" date="2017-10" db="EMBL/GenBank/DDBJ databases">
        <title>Nyctiphanis sp. nov., isolated from the stomach of the euphausiid Nyctiphanes simplex (Hansen, 1911) in the Gulf of California.</title>
        <authorList>
            <person name="Gomez-Gil B."/>
            <person name="Aguilar-Mendez M."/>
            <person name="Lopez-Cortes A."/>
            <person name="Gomez-Gutierrez J."/>
            <person name="Roque A."/>
            <person name="Lang E."/>
            <person name="Gonzalez-Castillo A."/>
        </authorList>
    </citation>
    <scope>NUCLEOTIDE SEQUENCE [LARGE SCALE GENOMIC DNA]</scope>
    <source>
        <strain evidence="5 6">CAIM 600</strain>
    </source>
</reference>
<dbReference type="InterPro" id="IPR001633">
    <property type="entry name" value="EAL_dom"/>
</dbReference>
<dbReference type="Gene3D" id="3.30.450.20">
    <property type="entry name" value="PAS domain"/>
    <property type="match status" value="1"/>
</dbReference>
<dbReference type="Proteomes" id="UP000290287">
    <property type="component" value="Unassembled WGS sequence"/>
</dbReference>
<dbReference type="SMART" id="SM00267">
    <property type="entry name" value="GGDEF"/>
    <property type="match status" value="1"/>
</dbReference>
<dbReference type="Pfam" id="PF00990">
    <property type="entry name" value="GGDEF"/>
    <property type="match status" value="1"/>
</dbReference>
<dbReference type="SUPFAM" id="SSF55073">
    <property type="entry name" value="Nucleotide cyclase"/>
    <property type="match status" value="1"/>
</dbReference>
<dbReference type="InterPro" id="IPR000160">
    <property type="entry name" value="GGDEF_dom"/>
</dbReference>
<sequence length="972" mass="110669">MANRARNVPVEGSTLMIQSGAHQFGSLKWIVIKRLSFLFSSTLLIIALLVYLSLEYYFDGIREMRQNQQKLQFSSMLENRMEKYAIAGQFVSSVIGYNTTSKPDIAEVENLLNSYRHFINERFEIGEISLYSPNGRLVTSWGTRMDADHFHQLHQPIVDKFMQSLTPEMQIICERTCKQHAMVGLWANFELVGLLMFGAGLGDFTTEFRDFVGSEIAMIQTSKAMKVDDSSGFLFDQYFELSIANSDYSFASASDQEVFLSAFEQLGVQPVEDKISFVEVFGKQYELSYQPAYFNDIKLPFELVFLQQIDKELALVKSFLQILFIIFGACALLTGVSLYWAINEPMNRLRLITSALPLLGKQRFSEFRQTVGEPELAKKKHELDLLHETSYQLCSKLNRLEEEIEQQTTALTTTLIERDREADFVNNLLDSAPLLVVMHCMDGRVHRINEFGRDLMGLSESSTNIEYFSNVFGSNDCVYTLNDLQRVIRTESKLATKEGNEFDVAWVHRRVQGETDEEYMILSVGLDITEQKNSQRKLSFLAEHDPLTGLFNRNKIRALISTFLEKKEFGVLCYFDLRYFKLINDTYGHKFGDMTLIQVANYLVQIFQDNAEIGRLGGDEFAVLVRNNNVENVVVKIRELNQRMQEVQIAGSFFRLPIRVSAGIVEFDDSTQSIDTLMHQADCAMYEVKSNDGEKNWHVYNGNERMLSYLQDSLDWRKRTEQALLEGNFRLKYQPIVNLESGEVSGFEVLVRMIDEESKLIVPSKFIPFSESDGSIGRIDKLVMTKALSDFPALLKLKPNIELHLNISAKSLTDPEIVALLEQHIVNHNLPASQIVIEVTETAAIKQLNLGKHYAMQMVELGCRLAIDDFGAGYGSLTYLAEFPVDKVKIDASFVRMIKDSEESTRLLSSLSQFCLGMNKTTVAEGVEHLDILHKLKEMGIDEAQGSSLLSRKTSMRFSRQIVSSTPSKMAH</sequence>
<evidence type="ECO:0000313" key="6">
    <source>
        <dbReference type="Proteomes" id="UP000290287"/>
    </source>
</evidence>
<evidence type="ECO:0000313" key="5">
    <source>
        <dbReference type="EMBL" id="RXJ74468.1"/>
    </source>
</evidence>
<dbReference type="InterPro" id="IPR035919">
    <property type="entry name" value="EAL_sf"/>
</dbReference>
<evidence type="ECO:0000256" key="1">
    <source>
        <dbReference type="SAM" id="Phobius"/>
    </source>
</evidence>
<protein>
    <submittedName>
        <fullName evidence="5">Uncharacterized protein</fullName>
    </submittedName>
</protein>
<dbReference type="CDD" id="cd01949">
    <property type="entry name" value="GGDEF"/>
    <property type="match status" value="1"/>
</dbReference>
<feature type="domain" description="EAL" evidence="3">
    <location>
        <begin position="713"/>
        <end position="966"/>
    </location>
</feature>
<dbReference type="InterPro" id="IPR035965">
    <property type="entry name" value="PAS-like_dom_sf"/>
</dbReference>
<dbReference type="SUPFAM" id="SSF55785">
    <property type="entry name" value="PYP-like sensor domain (PAS domain)"/>
    <property type="match status" value="1"/>
</dbReference>
<dbReference type="Pfam" id="PF14827">
    <property type="entry name" value="dCache_3"/>
    <property type="match status" value="1"/>
</dbReference>
<feature type="transmembrane region" description="Helical" evidence="1">
    <location>
        <begin position="37"/>
        <end position="58"/>
    </location>
</feature>
<dbReference type="Gene3D" id="3.20.20.450">
    <property type="entry name" value="EAL domain"/>
    <property type="match status" value="1"/>
</dbReference>
<dbReference type="SUPFAM" id="SSF141868">
    <property type="entry name" value="EAL domain-like"/>
    <property type="match status" value="1"/>
</dbReference>
<dbReference type="InterPro" id="IPR043128">
    <property type="entry name" value="Rev_trsase/Diguanyl_cyclase"/>
</dbReference>
<dbReference type="PANTHER" id="PTHR44757">
    <property type="entry name" value="DIGUANYLATE CYCLASE DGCP"/>
    <property type="match status" value="1"/>
</dbReference>
<name>A0A4V1LTA0_9GAMM</name>
<feature type="domain" description="PAC" evidence="2">
    <location>
        <begin position="488"/>
        <end position="540"/>
    </location>
</feature>
<proteinExistence type="predicted"/>
<dbReference type="PANTHER" id="PTHR44757:SF2">
    <property type="entry name" value="BIOFILM ARCHITECTURE MAINTENANCE PROTEIN MBAA"/>
    <property type="match status" value="1"/>
</dbReference>
<dbReference type="Gene3D" id="3.30.70.270">
    <property type="match status" value="1"/>
</dbReference>
<gene>
    <name evidence="5" type="ORF">CS022_02435</name>
</gene>
<dbReference type="PROSITE" id="PS50887">
    <property type="entry name" value="GGDEF"/>
    <property type="match status" value="1"/>
</dbReference>
<dbReference type="InterPro" id="IPR029150">
    <property type="entry name" value="dCache_3"/>
</dbReference>
<evidence type="ECO:0000259" key="2">
    <source>
        <dbReference type="PROSITE" id="PS50113"/>
    </source>
</evidence>
<dbReference type="CDD" id="cd01948">
    <property type="entry name" value="EAL"/>
    <property type="match status" value="1"/>
</dbReference>
<dbReference type="SMART" id="SM00052">
    <property type="entry name" value="EAL"/>
    <property type="match status" value="1"/>
</dbReference>
<dbReference type="EMBL" id="PEIB01000002">
    <property type="protein sequence ID" value="RXJ74468.1"/>
    <property type="molecule type" value="Genomic_DNA"/>
</dbReference>
<dbReference type="InterPro" id="IPR052155">
    <property type="entry name" value="Biofilm_reg_signaling"/>
</dbReference>
<dbReference type="InterPro" id="IPR000700">
    <property type="entry name" value="PAS-assoc_C"/>
</dbReference>
<dbReference type="PROSITE" id="PS50113">
    <property type="entry name" value="PAC"/>
    <property type="match status" value="1"/>
</dbReference>
<accession>A0A4V1LTA0</accession>
<dbReference type="AlphaFoldDB" id="A0A4V1LTA0"/>
<feature type="domain" description="GGDEF" evidence="4">
    <location>
        <begin position="568"/>
        <end position="702"/>
    </location>
</feature>
<dbReference type="InterPro" id="IPR029787">
    <property type="entry name" value="Nucleotide_cyclase"/>
</dbReference>
<dbReference type="Pfam" id="PF00563">
    <property type="entry name" value="EAL"/>
    <property type="match status" value="1"/>
</dbReference>
<keyword evidence="1" id="KW-1133">Transmembrane helix</keyword>
<evidence type="ECO:0000259" key="3">
    <source>
        <dbReference type="PROSITE" id="PS50883"/>
    </source>
</evidence>
<dbReference type="NCBIfam" id="TIGR00254">
    <property type="entry name" value="GGDEF"/>
    <property type="match status" value="1"/>
</dbReference>
<keyword evidence="6" id="KW-1185">Reference proteome</keyword>
<feature type="transmembrane region" description="Helical" evidence="1">
    <location>
        <begin position="319"/>
        <end position="342"/>
    </location>
</feature>
<evidence type="ECO:0000259" key="4">
    <source>
        <dbReference type="PROSITE" id="PS50887"/>
    </source>
</evidence>
<organism evidence="5 6">
    <name type="scientific">Veronia nyctiphanis</name>
    <dbReference type="NCBI Taxonomy" id="1278244"/>
    <lineage>
        <taxon>Bacteria</taxon>
        <taxon>Pseudomonadati</taxon>
        <taxon>Pseudomonadota</taxon>
        <taxon>Gammaproteobacteria</taxon>
        <taxon>Vibrionales</taxon>
        <taxon>Vibrionaceae</taxon>
        <taxon>Veronia</taxon>
    </lineage>
</organism>
<keyword evidence="1" id="KW-0812">Transmembrane</keyword>
<comment type="caution">
    <text evidence="5">The sequence shown here is derived from an EMBL/GenBank/DDBJ whole genome shotgun (WGS) entry which is preliminary data.</text>
</comment>
<dbReference type="PROSITE" id="PS50883">
    <property type="entry name" value="EAL"/>
    <property type="match status" value="1"/>
</dbReference>
<keyword evidence="1" id="KW-0472">Membrane</keyword>